<name>A0A5B8YJH3_9FLAO</name>
<keyword evidence="4" id="KW-1185">Reference proteome</keyword>
<proteinExistence type="predicted"/>
<dbReference type="Pfam" id="PF13568">
    <property type="entry name" value="OMP_b-brl_2"/>
    <property type="match status" value="1"/>
</dbReference>
<dbReference type="EMBL" id="CP042476">
    <property type="protein sequence ID" value="QED36773.1"/>
    <property type="molecule type" value="Genomic_DNA"/>
</dbReference>
<accession>A0A5B8YJH3</accession>
<evidence type="ECO:0000313" key="4">
    <source>
        <dbReference type="Proteomes" id="UP000321954"/>
    </source>
</evidence>
<dbReference type="SUPFAM" id="SSF56925">
    <property type="entry name" value="OMPA-like"/>
    <property type="match status" value="1"/>
</dbReference>
<reference evidence="3 4" key="1">
    <citation type="submission" date="2019-08" db="EMBL/GenBank/DDBJ databases">
        <title>Antarcticibacterium arcticum sp. nov., a bacterium isolated from marine sediment of the Canadian Beaufort Sea.</title>
        <authorList>
            <person name="Lee Y.M."/>
            <person name="Baek K."/>
            <person name="Lee D.-H."/>
            <person name="Shin S.C."/>
            <person name="Jin Y.K."/>
            <person name="Park Y."/>
        </authorList>
    </citation>
    <scope>NUCLEOTIDE SEQUENCE [LARGE SCALE GENOMIC DNA]</scope>
    <source>
        <strain evidence="3 4">PAMC 28998</strain>
    </source>
</reference>
<dbReference type="Proteomes" id="UP000321954">
    <property type="component" value="Chromosome"/>
</dbReference>
<dbReference type="InterPro" id="IPR025665">
    <property type="entry name" value="Beta-barrel_OMP_2"/>
</dbReference>
<dbReference type="InterPro" id="IPR011250">
    <property type="entry name" value="OMP/PagP_B-barrel"/>
</dbReference>
<evidence type="ECO:0000313" key="3">
    <source>
        <dbReference type="EMBL" id="QED36773.1"/>
    </source>
</evidence>
<feature type="domain" description="Outer membrane protein beta-barrel" evidence="2">
    <location>
        <begin position="19"/>
        <end position="182"/>
    </location>
</feature>
<dbReference type="RefSeq" id="WP_146830925.1">
    <property type="nucleotide sequence ID" value="NZ_CP042476.1"/>
</dbReference>
<evidence type="ECO:0000256" key="1">
    <source>
        <dbReference type="SAM" id="SignalP"/>
    </source>
</evidence>
<organism evidence="3 4">
    <name type="scientific">Antarcticibacterium arcticum</name>
    <dbReference type="NCBI Taxonomy" id="2585771"/>
    <lineage>
        <taxon>Bacteria</taxon>
        <taxon>Pseudomonadati</taxon>
        <taxon>Bacteroidota</taxon>
        <taxon>Flavobacteriia</taxon>
        <taxon>Flavobacteriales</taxon>
        <taxon>Flavobacteriaceae</taxon>
        <taxon>Antarcticibacterium</taxon>
    </lineage>
</organism>
<feature type="chain" id="PRO_5022856912" evidence="1">
    <location>
        <begin position="21"/>
        <end position="201"/>
    </location>
</feature>
<sequence length="201" mass="21811">MKNHLLIVIISLMSLGGAQAQEYFNFGVKGGVNFATLTGDDADELDAKMKTGFHLGVLAEIMISDKFGIQPEVLYSSQGAKSDVAMFEEFGGNVDVDIKLDYIAVPVMLKYFVAPGFSLEAGPQFSFLSKSEIEAEFGGETETEDIKDDTESFDLGAAFGVGYGLPQGFLVQARYVMGFSDVYTDSDARNSVIQLSVGWKF</sequence>
<feature type="signal peptide" evidence="1">
    <location>
        <begin position="1"/>
        <end position="20"/>
    </location>
</feature>
<dbReference type="AlphaFoldDB" id="A0A5B8YJH3"/>
<gene>
    <name evidence="3" type="ORF">FK178_03195</name>
</gene>
<dbReference type="OrthoDB" id="947434at2"/>
<keyword evidence="1" id="KW-0732">Signal</keyword>
<dbReference type="KEGG" id="anp:FK178_03195"/>
<protein>
    <submittedName>
        <fullName evidence="3">PorT family protein</fullName>
    </submittedName>
</protein>
<evidence type="ECO:0000259" key="2">
    <source>
        <dbReference type="Pfam" id="PF13568"/>
    </source>
</evidence>